<evidence type="ECO:0000259" key="1">
    <source>
        <dbReference type="Pfam" id="PF09820"/>
    </source>
</evidence>
<name>A0A1B9F2M7_9BACT</name>
<evidence type="ECO:0000313" key="2">
    <source>
        <dbReference type="EMBL" id="OCC14188.1"/>
    </source>
</evidence>
<protein>
    <recommendedName>
        <fullName evidence="1">AAA-ATPase-like domain-containing protein</fullName>
    </recommendedName>
</protein>
<proteinExistence type="predicted"/>
<gene>
    <name evidence="2" type="ORF">DBT_2393</name>
</gene>
<accession>A0A1B9F2M7</accession>
<dbReference type="InterPro" id="IPR018631">
    <property type="entry name" value="AAA-ATPase-like_dom"/>
</dbReference>
<dbReference type="Pfam" id="PF09820">
    <property type="entry name" value="AAA-ATPase_like"/>
    <property type="match status" value="1"/>
</dbReference>
<dbReference type="STRING" id="1156395.DBT_2393"/>
<organism evidence="2 3">
    <name type="scientific">Dissulfuribacter thermophilus</name>
    <dbReference type="NCBI Taxonomy" id="1156395"/>
    <lineage>
        <taxon>Bacteria</taxon>
        <taxon>Pseudomonadati</taxon>
        <taxon>Thermodesulfobacteriota</taxon>
        <taxon>Dissulfuribacteria</taxon>
        <taxon>Dissulfuribacterales</taxon>
        <taxon>Dissulfuribacteraceae</taxon>
        <taxon>Dissulfuribacter</taxon>
    </lineage>
</organism>
<dbReference type="EMBL" id="MAGO01000017">
    <property type="protein sequence ID" value="OCC14188.1"/>
    <property type="molecule type" value="Genomic_DNA"/>
</dbReference>
<evidence type="ECO:0000313" key="3">
    <source>
        <dbReference type="Proteomes" id="UP000093080"/>
    </source>
</evidence>
<reference evidence="2 3" key="1">
    <citation type="submission" date="2016-06" db="EMBL/GenBank/DDBJ databases">
        <title>Respiratory ammonification of nitrate coupled to the oxidation of elemental sulfur in deep-sea autotrophic thermophilic bacteria.</title>
        <authorList>
            <person name="Slobodkina G.B."/>
            <person name="Mardanov A.V."/>
            <person name="Ravin N.V."/>
            <person name="Frolova A.A."/>
            <person name="Viryasiv M.B."/>
            <person name="Chernyh N.A."/>
            <person name="Bonch-Osmolovskaya E.A."/>
            <person name="Slobodkin A.I."/>
        </authorList>
    </citation>
    <scope>NUCLEOTIDE SEQUENCE [LARGE SCALE GENOMIC DNA]</scope>
    <source>
        <strain evidence="2 3">S69</strain>
    </source>
</reference>
<dbReference type="AlphaFoldDB" id="A0A1B9F2M7"/>
<dbReference type="RefSeq" id="WP_067620711.1">
    <property type="nucleotide sequence ID" value="NZ_MAGO01000017.1"/>
</dbReference>
<comment type="caution">
    <text evidence="2">The sequence shown here is derived from an EMBL/GenBank/DDBJ whole genome shotgun (WGS) entry which is preliminary data.</text>
</comment>
<dbReference type="PATRIC" id="fig|1156395.6.peg.2428"/>
<dbReference type="Proteomes" id="UP000093080">
    <property type="component" value="Unassembled WGS sequence"/>
</dbReference>
<sequence length="114" mass="12893">MDIGVCYFLARPRRFGKSLTINTLYELFNGNKAIFEGLYIYDSWNFKRYPVLVFAFNGVPRGTLAILTAGLKRRLMNLASSHDVDLSTNGEPGELFQELIGILLMPAKVKPFMV</sequence>
<dbReference type="OrthoDB" id="9808684at2"/>
<keyword evidence="3" id="KW-1185">Reference proteome</keyword>
<feature type="domain" description="AAA-ATPase-like" evidence="1">
    <location>
        <begin position="4"/>
        <end position="100"/>
    </location>
</feature>